<feature type="region of interest" description="Disordered" evidence="4">
    <location>
        <begin position="1"/>
        <end position="43"/>
    </location>
</feature>
<accession>A0A8J5XR80</accession>
<keyword evidence="3" id="KW-0677">Repeat</keyword>
<keyword evidence="2" id="KW-0433">Leucine-rich repeat</keyword>
<dbReference type="GO" id="GO:0005096">
    <property type="term" value="F:GTPase activator activity"/>
    <property type="evidence" value="ECO:0007669"/>
    <property type="project" value="UniProtKB-KW"/>
</dbReference>
<protein>
    <submittedName>
        <fullName evidence="5">Uncharacterized protein</fullName>
    </submittedName>
</protein>
<dbReference type="Proteomes" id="UP000751190">
    <property type="component" value="Unassembled WGS sequence"/>
</dbReference>
<evidence type="ECO:0000256" key="1">
    <source>
        <dbReference type="ARBA" id="ARBA00022468"/>
    </source>
</evidence>
<dbReference type="PANTHER" id="PTHR24113:SF12">
    <property type="entry name" value="RAN GTPASE-ACTIVATING PROTEIN 1"/>
    <property type="match status" value="1"/>
</dbReference>
<dbReference type="PANTHER" id="PTHR24113">
    <property type="entry name" value="RAN GTPASE-ACTIVATING PROTEIN 1"/>
    <property type="match status" value="1"/>
</dbReference>
<dbReference type="SUPFAM" id="SSF52047">
    <property type="entry name" value="RNI-like"/>
    <property type="match status" value="1"/>
</dbReference>
<feature type="compositionally biased region" description="Low complexity" evidence="4">
    <location>
        <begin position="257"/>
        <end position="267"/>
    </location>
</feature>
<dbReference type="GO" id="GO:0005634">
    <property type="term" value="C:nucleus"/>
    <property type="evidence" value="ECO:0007669"/>
    <property type="project" value="TreeGrafter"/>
</dbReference>
<dbReference type="GO" id="GO:0048471">
    <property type="term" value="C:perinuclear region of cytoplasm"/>
    <property type="evidence" value="ECO:0007669"/>
    <property type="project" value="TreeGrafter"/>
</dbReference>
<dbReference type="Pfam" id="PF13516">
    <property type="entry name" value="LRR_6"/>
    <property type="match status" value="4"/>
</dbReference>
<keyword evidence="1" id="KW-0343">GTPase activation</keyword>
<feature type="compositionally biased region" description="Low complexity" evidence="4">
    <location>
        <begin position="209"/>
        <end position="248"/>
    </location>
</feature>
<evidence type="ECO:0000256" key="2">
    <source>
        <dbReference type="ARBA" id="ARBA00022614"/>
    </source>
</evidence>
<dbReference type="GO" id="GO:0031267">
    <property type="term" value="F:small GTPase binding"/>
    <property type="evidence" value="ECO:0007669"/>
    <property type="project" value="TreeGrafter"/>
</dbReference>
<comment type="caution">
    <text evidence="5">The sequence shown here is derived from an EMBL/GenBank/DDBJ whole genome shotgun (WGS) entry which is preliminary data.</text>
</comment>
<dbReference type="Gene3D" id="3.80.10.10">
    <property type="entry name" value="Ribonuclease Inhibitor"/>
    <property type="match status" value="1"/>
</dbReference>
<evidence type="ECO:0000313" key="5">
    <source>
        <dbReference type="EMBL" id="KAG8466425.1"/>
    </source>
</evidence>
<reference evidence="5" key="1">
    <citation type="submission" date="2021-05" db="EMBL/GenBank/DDBJ databases">
        <title>The genome of the haptophyte Pavlova lutheri (Diacronema luteri, Pavlovales) - a model for lipid biosynthesis in eukaryotic algae.</title>
        <authorList>
            <person name="Hulatt C.J."/>
            <person name="Posewitz M.C."/>
        </authorList>
    </citation>
    <scope>NUCLEOTIDE SEQUENCE</scope>
    <source>
        <strain evidence="5">NIVA-4/92</strain>
    </source>
</reference>
<evidence type="ECO:0000256" key="3">
    <source>
        <dbReference type="ARBA" id="ARBA00022737"/>
    </source>
</evidence>
<sequence>MGASLSRRPCGARSEGEAPLRARGSVASNDPRRPSGDSSFKRARIKSIRQRIEDRRASRATVVAASGDAMDSTRPVAPLPRHPPRIAARVLAGRRVAPAARLFHTAFTVLLAASLTLSGSPFAGCVVALIVVTHATGSWLLAARVAELPVPCASWLDSEPEPTALRARSKTIAGASGRRVSIVPVVTPSPGGAGATADEPALRVGDSLPPSKGAPTPSTTPATARALAERAGGPAAAPVADGEAGVPPIADARDESGASGESGAAAAPTPAQRMSTLLLAILALGPIASPCLDVLLAIHAARAFVHEASAAGKLPRELVAEARADKDEGDAAMGGNLLRTLAVRRAPVHATLEAAPSAAVAFCILVACAFARSAPFAPCTLAAAVLVSGALHCAAHYLAAVRVRLMLGGWAAYVDEILGRPSPHLMLPLLQLHAGIAHAPMLGVERLASAQRTAQLATALAASPWITAVGVGGVWLPLPRAVRPGGPDGAKLADLGLRDVHARLCAAVLAASACTEQGLDLRVLSLARNRIADSGAAALAALLAARNCRLVALDLSDNRVSDIGAGALAAGVQRGNTLATLLLSNNRVGAEGAAALATACFPRGALRALSLKGNRLGDAGVNAFATAVEDGILLSELDLSDNGASVHAIDDVRKSWRRHRAQALLSLQA</sequence>
<evidence type="ECO:0000256" key="4">
    <source>
        <dbReference type="SAM" id="MobiDB-lite"/>
    </source>
</evidence>
<organism evidence="5 6">
    <name type="scientific">Diacronema lutheri</name>
    <name type="common">Unicellular marine alga</name>
    <name type="synonym">Monochrysis lutheri</name>
    <dbReference type="NCBI Taxonomy" id="2081491"/>
    <lineage>
        <taxon>Eukaryota</taxon>
        <taxon>Haptista</taxon>
        <taxon>Haptophyta</taxon>
        <taxon>Pavlovophyceae</taxon>
        <taxon>Pavlovales</taxon>
        <taxon>Pavlovaceae</taxon>
        <taxon>Diacronema</taxon>
    </lineage>
</organism>
<dbReference type="InterPro" id="IPR027038">
    <property type="entry name" value="RanGap"/>
</dbReference>
<proteinExistence type="predicted"/>
<keyword evidence="6" id="KW-1185">Reference proteome</keyword>
<dbReference type="GO" id="GO:0005829">
    <property type="term" value="C:cytosol"/>
    <property type="evidence" value="ECO:0007669"/>
    <property type="project" value="TreeGrafter"/>
</dbReference>
<feature type="region of interest" description="Disordered" evidence="4">
    <location>
        <begin position="183"/>
        <end position="268"/>
    </location>
</feature>
<evidence type="ECO:0000313" key="6">
    <source>
        <dbReference type="Proteomes" id="UP000751190"/>
    </source>
</evidence>
<dbReference type="OrthoDB" id="120976at2759"/>
<dbReference type="GO" id="GO:0006913">
    <property type="term" value="P:nucleocytoplasmic transport"/>
    <property type="evidence" value="ECO:0007669"/>
    <property type="project" value="TreeGrafter"/>
</dbReference>
<dbReference type="AlphaFoldDB" id="A0A8J5XR80"/>
<dbReference type="InterPro" id="IPR001611">
    <property type="entry name" value="Leu-rich_rpt"/>
</dbReference>
<gene>
    <name evidence="5" type="ORF">KFE25_002181</name>
</gene>
<dbReference type="EMBL" id="JAGTXO010000008">
    <property type="protein sequence ID" value="KAG8466425.1"/>
    <property type="molecule type" value="Genomic_DNA"/>
</dbReference>
<name>A0A8J5XR80_DIALT</name>
<dbReference type="SMART" id="SM00368">
    <property type="entry name" value="LRR_RI"/>
    <property type="match status" value="4"/>
</dbReference>
<dbReference type="InterPro" id="IPR032675">
    <property type="entry name" value="LRR_dom_sf"/>
</dbReference>